<evidence type="ECO:0000259" key="1">
    <source>
        <dbReference type="Pfam" id="PF00550"/>
    </source>
</evidence>
<dbReference type="KEGG" id="mpar:F7D14_14125"/>
<sequence>MEEVAAEQQKKLAPLADDTALANSGLDSLCFAIIVARLEDSLGVDPFTASEEVYFPVTLADFVALYENVAAA</sequence>
<protein>
    <submittedName>
        <fullName evidence="2">Acyl carrier protein</fullName>
    </submittedName>
</protein>
<dbReference type="SUPFAM" id="SSF47336">
    <property type="entry name" value="ACP-like"/>
    <property type="match status" value="1"/>
</dbReference>
<reference evidence="2 3" key="1">
    <citation type="submission" date="2019-09" db="EMBL/GenBank/DDBJ databases">
        <title>Isolation and complete genome sequencing of Methylocystis species.</title>
        <authorList>
            <person name="Rumah B.L."/>
            <person name="Stead C.E."/>
            <person name="Stevens B.C."/>
            <person name="Minton N.P."/>
            <person name="Grosse-Honebrink A."/>
            <person name="Zhang Y."/>
        </authorList>
    </citation>
    <scope>NUCLEOTIDE SEQUENCE [LARGE SCALE GENOMIC DNA]</scope>
    <source>
        <strain evidence="2 3">BRCS2</strain>
    </source>
</reference>
<evidence type="ECO:0000313" key="2">
    <source>
        <dbReference type="EMBL" id="QGM99714.1"/>
    </source>
</evidence>
<dbReference type="AlphaFoldDB" id="A0A6B8M6M4"/>
<accession>A0A6B8M6M4</accession>
<proteinExistence type="predicted"/>
<evidence type="ECO:0000313" key="3">
    <source>
        <dbReference type="Proteomes" id="UP000422569"/>
    </source>
</evidence>
<feature type="domain" description="Carrier" evidence="1">
    <location>
        <begin position="13"/>
        <end position="45"/>
    </location>
</feature>
<gene>
    <name evidence="2" type="ORF">F7D14_14125</name>
</gene>
<organism evidence="2 3">
    <name type="scientific">Methylocystis parvus</name>
    <dbReference type="NCBI Taxonomy" id="134"/>
    <lineage>
        <taxon>Bacteria</taxon>
        <taxon>Pseudomonadati</taxon>
        <taxon>Pseudomonadota</taxon>
        <taxon>Alphaproteobacteria</taxon>
        <taxon>Hyphomicrobiales</taxon>
        <taxon>Methylocystaceae</taxon>
        <taxon>Methylocystis</taxon>
    </lineage>
</organism>
<dbReference type="Pfam" id="PF00550">
    <property type="entry name" value="PP-binding"/>
    <property type="match status" value="1"/>
</dbReference>
<dbReference type="InterPro" id="IPR009081">
    <property type="entry name" value="PP-bd_ACP"/>
</dbReference>
<dbReference type="Proteomes" id="UP000422569">
    <property type="component" value="Chromosome"/>
</dbReference>
<dbReference type="EMBL" id="CP044331">
    <property type="protein sequence ID" value="QGM99714.1"/>
    <property type="molecule type" value="Genomic_DNA"/>
</dbReference>
<keyword evidence="3" id="KW-1185">Reference proteome</keyword>
<name>A0A6B8M6M4_9HYPH</name>
<dbReference type="InterPro" id="IPR036736">
    <property type="entry name" value="ACP-like_sf"/>
</dbReference>
<dbReference type="Gene3D" id="1.10.1200.10">
    <property type="entry name" value="ACP-like"/>
    <property type="match status" value="1"/>
</dbReference>